<dbReference type="InterPro" id="IPR007730">
    <property type="entry name" value="SPOR-like_dom"/>
</dbReference>
<feature type="region of interest" description="Disordered" evidence="1">
    <location>
        <begin position="1"/>
        <end position="20"/>
    </location>
</feature>
<keyword evidence="4" id="KW-1185">Reference proteome</keyword>
<organism evidence="3 4">
    <name type="scientific">Vogesella oryzagri</name>
    <dbReference type="NCBI Taxonomy" id="3160864"/>
    <lineage>
        <taxon>Bacteria</taxon>
        <taxon>Pseudomonadati</taxon>
        <taxon>Pseudomonadota</taxon>
        <taxon>Betaproteobacteria</taxon>
        <taxon>Neisseriales</taxon>
        <taxon>Chromobacteriaceae</taxon>
        <taxon>Vogesella</taxon>
    </lineage>
</organism>
<evidence type="ECO:0000256" key="1">
    <source>
        <dbReference type="SAM" id="MobiDB-lite"/>
    </source>
</evidence>
<feature type="domain" description="SPOR" evidence="2">
    <location>
        <begin position="215"/>
        <end position="277"/>
    </location>
</feature>
<dbReference type="Gene3D" id="3.30.70.1070">
    <property type="entry name" value="Sporulation related repeat"/>
    <property type="match status" value="1"/>
</dbReference>
<reference evidence="3" key="1">
    <citation type="submission" date="2024-06" db="EMBL/GenBank/DDBJ databases">
        <title>Genome sequence of Vogesella sp. MAHUQ-64.</title>
        <authorList>
            <person name="Huq M.A."/>
        </authorList>
    </citation>
    <scope>NUCLEOTIDE SEQUENCE</scope>
    <source>
        <strain evidence="3">MAHUQ-64</strain>
    </source>
</reference>
<feature type="region of interest" description="Disordered" evidence="1">
    <location>
        <begin position="89"/>
        <end position="212"/>
    </location>
</feature>
<accession>A0ABV1LZ92</accession>
<feature type="compositionally biased region" description="Low complexity" evidence="1">
    <location>
        <begin position="89"/>
        <end position="103"/>
    </location>
</feature>
<name>A0ABV1LZ92_9NEIS</name>
<feature type="compositionally biased region" description="Polar residues" evidence="1">
    <location>
        <begin position="7"/>
        <end position="19"/>
    </location>
</feature>
<evidence type="ECO:0000313" key="4">
    <source>
        <dbReference type="Proteomes" id="UP001433638"/>
    </source>
</evidence>
<gene>
    <name evidence="3" type="ORF">ABNW52_01245</name>
</gene>
<evidence type="ECO:0000313" key="3">
    <source>
        <dbReference type="EMBL" id="MEQ6289242.1"/>
    </source>
</evidence>
<sequence>MKPTPNDPQQHSDLPSTGLSPEMRKRLAIAGGLVAVALAAIPVLESLSGGEKTAPPSSSTPLSSGRIVSKEEAASAPALVIAQLPESSAPLAASTPAVAAPQADGSHPPVTGSPAAPLPGSPQAATPAPQNHPPLAAAGTPAKPAAAPPLPAAKPTPAQTHSTDKHTAPLAESIGTTPAGKGAVTQATAAKLTPLPAPARMPTLAPGNNHQPSLGYQLQLGLFSSPGNAEKLVSDLKKHGLSARTETRVQLGPFRTRAEAEEAMQRLRELGYQPLLVPLGTQ</sequence>
<dbReference type="SUPFAM" id="SSF110997">
    <property type="entry name" value="Sporulation related repeat"/>
    <property type="match status" value="1"/>
</dbReference>
<protein>
    <submittedName>
        <fullName evidence="3">SPOR domain-containing protein</fullName>
    </submittedName>
</protein>
<evidence type="ECO:0000259" key="2">
    <source>
        <dbReference type="Pfam" id="PF05036"/>
    </source>
</evidence>
<feature type="compositionally biased region" description="Low complexity" evidence="1">
    <location>
        <begin position="133"/>
        <end position="145"/>
    </location>
</feature>
<feature type="compositionally biased region" description="Low complexity" evidence="1">
    <location>
        <begin position="55"/>
        <end position="64"/>
    </location>
</feature>
<dbReference type="EMBL" id="JBEFLD010000001">
    <property type="protein sequence ID" value="MEQ6289242.1"/>
    <property type="molecule type" value="Genomic_DNA"/>
</dbReference>
<proteinExistence type="predicted"/>
<dbReference type="RefSeq" id="WP_349582912.1">
    <property type="nucleotide sequence ID" value="NZ_JBEFLD010000001.1"/>
</dbReference>
<dbReference type="Proteomes" id="UP001433638">
    <property type="component" value="Unassembled WGS sequence"/>
</dbReference>
<comment type="caution">
    <text evidence="3">The sequence shown here is derived from an EMBL/GenBank/DDBJ whole genome shotgun (WGS) entry which is preliminary data.</text>
</comment>
<feature type="region of interest" description="Disordered" evidence="1">
    <location>
        <begin position="46"/>
        <end position="69"/>
    </location>
</feature>
<dbReference type="InterPro" id="IPR036680">
    <property type="entry name" value="SPOR-like_sf"/>
</dbReference>
<dbReference type="Pfam" id="PF05036">
    <property type="entry name" value="SPOR"/>
    <property type="match status" value="1"/>
</dbReference>